<feature type="compositionally biased region" description="Basic residues" evidence="9">
    <location>
        <begin position="514"/>
        <end position="525"/>
    </location>
</feature>
<feature type="region of interest" description="Disordered" evidence="9">
    <location>
        <begin position="466"/>
        <end position="564"/>
    </location>
</feature>
<reference evidence="12 13" key="1">
    <citation type="submission" date="2024-02" db="EMBL/GenBank/DDBJ databases">
        <authorList>
            <person name="Chen Y."/>
            <person name="Shah S."/>
            <person name="Dougan E. K."/>
            <person name="Thang M."/>
            <person name="Chan C."/>
        </authorList>
    </citation>
    <scope>NUCLEOTIDE SEQUENCE [LARGE SCALE GENOMIC DNA]</scope>
</reference>
<name>A0ABP0QJY7_9DINO</name>
<evidence type="ECO:0000256" key="3">
    <source>
        <dbReference type="ARBA" id="ARBA00022448"/>
    </source>
</evidence>
<organism evidence="12 13">
    <name type="scientific">Durusdinium trenchii</name>
    <dbReference type="NCBI Taxonomy" id="1381693"/>
    <lineage>
        <taxon>Eukaryota</taxon>
        <taxon>Sar</taxon>
        <taxon>Alveolata</taxon>
        <taxon>Dinophyceae</taxon>
        <taxon>Suessiales</taxon>
        <taxon>Symbiodiniaceae</taxon>
        <taxon>Durusdinium</taxon>
    </lineage>
</organism>
<dbReference type="PANTHER" id="PTHR23077:SF27">
    <property type="entry name" value="ATPASE FAMILY GENE 2 PROTEIN HOMOLOG A"/>
    <property type="match status" value="1"/>
</dbReference>
<dbReference type="EMBL" id="CAXAMM010039719">
    <property type="protein sequence ID" value="CAK9088575.1"/>
    <property type="molecule type" value="Genomic_DNA"/>
</dbReference>
<evidence type="ECO:0000259" key="11">
    <source>
        <dbReference type="SMART" id="SM00382"/>
    </source>
</evidence>
<feature type="transmembrane region" description="Helical" evidence="10">
    <location>
        <begin position="95"/>
        <end position="115"/>
    </location>
</feature>
<feature type="transmembrane region" description="Helical" evidence="10">
    <location>
        <begin position="191"/>
        <end position="211"/>
    </location>
</feature>
<accession>A0ABP0QJY7</accession>
<sequence length="1322" mass="142321">MTKREWAALVGVGLATLLPWYVGWAFAAPLACLCVFLNVMSLLAGVMAPSPFAKTYGGVFSTAYLGAAFVVLVALFVTTRLAARKDPVTWLQDAQVAGVFLVLAITALVACISRLADTPVALFWAIVLCQVVIGSCTARLQDAAIKFSSAIDRSGSATSALFAGQAVAGVGSSLLVLVSSSGFEQGQELRFASWFLNSASLLLMLLVVFFVRTFRQRPDLASADYAEVELQGHRPPSSRADSEDTTSLEPSDGLRPRSFAVAVFATFWVSLSVFPGITVLIVPAHLSRLRFHPIVVLLYNVGDLLGRVIATRVAVPSRMLPRYAFCRTLLVLLLLLCNVQDSRLPSVFVHDAWPLAFSLALGLTNGHLGSLCMTLGCLCVNPTLMILALYEPSAEDRPLPSDWAESCTAAAVRDHDDAGLFEHDWQSCNSLGMSSSKKRSKALARALLHQLEDDAAQPVDASLVSAAAPQQRRGQQPGGHEAHGAETPGPTASTTPGARGSTFSPSSSSSSSSSKKKKKKKRSQRRQGQPQQQQQQRRQSRASLLDEERVGAGESAFDAAEEDEAQELQRRRQVVDDALSKLLQRGLCLRSENEPGADERQTFAPSWRLDGLLVAEQPAATKKSHVERNRVLCRVELLHKLGVGAGDHVRILHGAQDQVQLVATVWPRDSLQVDQVQLSKSLLGHLEPLLAGGIQTVAMEPLGEVQTGVCRHVEVALTGTGEWAEQAIRRSLGKGHLHLYIKQLLQGRIVGVGSALGVLLNGFFCQAVVRRLETVPSNAAFGVAPEDEFELLISDAGGTGEPLEPVLEKQQQASTLAARVGGLRGPIEQIKQVLGLALEHPCTDASAAMATPKGIRRPRGLLLHGPPGTGKTLIAKCVAAEFGAQVLVLNGAEVVSKYVGLAEAKVNKLFETARRNAPAVIFLDEVDALCPSRASLQQQGSTDSTHHRMVALLLQHMDRLHEADGDGRSLRIGVIAATNRPQVVDIALRRPGRFDREVEVGIPSDVDREEILQIHLDKVPHDLDRDDVVELAKSMHGFVGADIMALVRQAAWLALRRGVQHDMDGSPRVRARDLVHARATVKPSALREFAVQVPNVSWDDVGGQEDVKQQLKEAVEWPLKHPEAFARMGIRPPQGVLLYGPPGCSKTLLAKAIATEGGMNFIAVKGPELFNKWVGESEKAVAKVFHRARLAEPTVVFFDEIDALAGARGSEANQGAGGVADRVLSQLLTEMDGIDARKRVVVVAATNRPDIVDAALLRPGRLDRLVYVPPPDVAARCEILGIHTRKMPLHSDVDLTAVAAEACSDACSGTGHGQHSCAAQRF</sequence>
<dbReference type="SUPFAM" id="SSF52540">
    <property type="entry name" value="P-loop containing nucleoside triphosphate hydrolases"/>
    <property type="match status" value="2"/>
</dbReference>
<feature type="compositionally biased region" description="Low complexity" evidence="9">
    <location>
        <begin position="466"/>
        <end position="513"/>
    </location>
</feature>
<proteinExistence type="inferred from homology"/>
<keyword evidence="6" id="KW-0067">ATP-binding</keyword>
<comment type="caution">
    <text evidence="12">The sequence shown here is derived from an EMBL/GenBank/DDBJ whole genome shotgun (WGS) entry which is preliminary data.</text>
</comment>
<dbReference type="InterPro" id="IPR003960">
    <property type="entry name" value="ATPase_AAA_CS"/>
</dbReference>
<dbReference type="InterPro" id="IPR027417">
    <property type="entry name" value="P-loop_NTPase"/>
</dbReference>
<gene>
    <name evidence="12" type="ORF">SCF082_LOCUS41829</name>
</gene>
<keyword evidence="8 10" id="KW-0472">Membrane</keyword>
<evidence type="ECO:0000256" key="7">
    <source>
        <dbReference type="ARBA" id="ARBA00022989"/>
    </source>
</evidence>
<dbReference type="Pfam" id="PF00004">
    <property type="entry name" value="AAA"/>
    <property type="match status" value="2"/>
</dbReference>
<dbReference type="PANTHER" id="PTHR23077">
    <property type="entry name" value="AAA-FAMILY ATPASE"/>
    <property type="match status" value="1"/>
</dbReference>
<evidence type="ECO:0000256" key="1">
    <source>
        <dbReference type="ARBA" id="ARBA00004141"/>
    </source>
</evidence>
<evidence type="ECO:0000313" key="12">
    <source>
        <dbReference type="EMBL" id="CAK9088575.1"/>
    </source>
</evidence>
<evidence type="ECO:0000256" key="9">
    <source>
        <dbReference type="SAM" id="MobiDB-lite"/>
    </source>
</evidence>
<feature type="domain" description="AAA+ ATPase" evidence="11">
    <location>
        <begin position="857"/>
        <end position="1004"/>
    </location>
</feature>
<feature type="transmembrane region" description="Helical" evidence="10">
    <location>
        <begin position="259"/>
        <end position="285"/>
    </location>
</feature>
<evidence type="ECO:0000256" key="4">
    <source>
        <dbReference type="ARBA" id="ARBA00022692"/>
    </source>
</evidence>
<dbReference type="Proteomes" id="UP001642464">
    <property type="component" value="Unassembled WGS sequence"/>
</dbReference>
<dbReference type="InterPro" id="IPR050168">
    <property type="entry name" value="AAA_ATPase_domain"/>
</dbReference>
<protein>
    <submittedName>
        <fullName evidence="12">ATPase family protein 2 homolog (Spermatogenesis-associated factor protein) (Spermatogenesis-associated protein 5)</fullName>
    </submittedName>
</protein>
<dbReference type="Pfam" id="PF17862">
    <property type="entry name" value="AAA_lid_3"/>
    <property type="match status" value="1"/>
</dbReference>
<comment type="similarity">
    <text evidence="2">Belongs to the SLC29A/ENT transporter (TC 2.A.57) family.</text>
</comment>
<dbReference type="InterPro" id="IPR002259">
    <property type="entry name" value="Eqnu_transpt"/>
</dbReference>
<evidence type="ECO:0000313" key="13">
    <source>
        <dbReference type="Proteomes" id="UP001642464"/>
    </source>
</evidence>
<feature type="compositionally biased region" description="Low complexity" evidence="9">
    <location>
        <begin position="526"/>
        <end position="537"/>
    </location>
</feature>
<dbReference type="InterPro" id="IPR003959">
    <property type="entry name" value="ATPase_AAA_core"/>
</dbReference>
<feature type="transmembrane region" description="Helical" evidence="10">
    <location>
        <begin position="160"/>
        <end position="179"/>
    </location>
</feature>
<keyword evidence="7 10" id="KW-1133">Transmembrane helix</keyword>
<dbReference type="SMART" id="SM00382">
    <property type="entry name" value="AAA"/>
    <property type="match status" value="2"/>
</dbReference>
<comment type="subcellular location">
    <subcellularLocation>
        <location evidence="1">Membrane</location>
        <topology evidence="1">Multi-pass membrane protein</topology>
    </subcellularLocation>
</comment>
<dbReference type="Gene3D" id="3.40.50.300">
    <property type="entry name" value="P-loop containing nucleotide triphosphate hydrolases"/>
    <property type="match status" value="2"/>
</dbReference>
<feature type="region of interest" description="Disordered" evidence="9">
    <location>
        <begin position="231"/>
        <end position="252"/>
    </location>
</feature>
<dbReference type="Gene3D" id="1.10.8.60">
    <property type="match status" value="2"/>
</dbReference>
<feature type="transmembrane region" description="Helical" evidence="10">
    <location>
        <begin position="121"/>
        <end position="140"/>
    </location>
</feature>
<evidence type="ECO:0000256" key="6">
    <source>
        <dbReference type="ARBA" id="ARBA00022840"/>
    </source>
</evidence>
<feature type="transmembrane region" description="Helical" evidence="10">
    <location>
        <begin position="62"/>
        <end position="83"/>
    </location>
</feature>
<dbReference type="Pfam" id="PF01733">
    <property type="entry name" value="Nucleoside_tran"/>
    <property type="match status" value="1"/>
</dbReference>
<keyword evidence="13" id="KW-1185">Reference proteome</keyword>
<evidence type="ECO:0000256" key="10">
    <source>
        <dbReference type="SAM" id="Phobius"/>
    </source>
</evidence>
<evidence type="ECO:0000256" key="5">
    <source>
        <dbReference type="ARBA" id="ARBA00022741"/>
    </source>
</evidence>
<evidence type="ECO:0000256" key="8">
    <source>
        <dbReference type="ARBA" id="ARBA00023136"/>
    </source>
</evidence>
<feature type="transmembrane region" description="Helical" evidence="10">
    <location>
        <begin position="6"/>
        <end position="23"/>
    </location>
</feature>
<dbReference type="InterPro" id="IPR041569">
    <property type="entry name" value="AAA_lid_3"/>
</dbReference>
<keyword evidence="4 10" id="KW-0812">Transmembrane</keyword>
<feature type="domain" description="AAA+ ATPase" evidence="11">
    <location>
        <begin position="1132"/>
        <end position="1272"/>
    </location>
</feature>
<dbReference type="PROSITE" id="PS00674">
    <property type="entry name" value="AAA"/>
    <property type="match status" value="2"/>
</dbReference>
<keyword evidence="5" id="KW-0547">Nucleotide-binding</keyword>
<keyword evidence="3" id="KW-0813">Transport</keyword>
<dbReference type="InterPro" id="IPR003593">
    <property type="entry name" value="AAA+_ATPase"/>
</dbReference>
<evidence type="ECO:0000256" key="2">
    <source>
        <dbReference type="ARBA" id="ARBA00007965"/>
    </source>
</evidence>
<dbReference type="CDD" id="cd19511">
    <property type="entry name" value="RecA-like_CDC48_r2-like"/>
    <property type="match status" value="1"/>
</dbReference>